<dbReference type="AlphaFoldDB" id="A0A915Q5T3"/>
<dbReference type="WBParaSite" id="sdigi.contig83.g3916.t1">
    <property type="protein sequence ID" value="sdigi.contig83.g3916.t1"/>
    <property type="gene ID" value="sdigi.contig83.g3916"/>
</dbReference>
<dbReference type="Proteomes" id="UP000887581">
    <property type="component" value="Unplaced"/>
</dbReference>
<organism evidence="1 2">
    <name type="scientific">Setaria digitata</name>
    <dbReference type="NCBI Taxonomy" id="48799"/>
    <lineage>
        <taxon>Eukaryota</taxon>
        <taxon>Metazoa</taxon>
        <taxon>Ecdysozoa</taxon>
        <taxon>Nematoda</taxon>
        <taxon>Chromadorea</taxon>
        <taxon>Rhabditida</taxon>
        <taxon>Spirurina</taxon>
        <taxon>Spiruromorpha</taxon>
        <taxon>Filarioidea</taxon>
        <taxon>Setariidae</taxon>
        <taxon>Setaria</taxon>
    </lineage>
</organism>
<name>A0A915Q5T3_9BILA</name>
<evidence type="ECO:0000313" key="2">
    <source>
        <dbReference type="WBParaSite" id="sdigi.contig83.g3916.t1"/>
    </source>
</evidence>
<reference evidence="2" key="1">
    <citation type="submission" date="2022-11" db="UniProtKB">
        <authorList>
            <consortium name="WormBaseParasite"/>
        </authorList>
    </citation>
    <scope>IDENTIFICATION</scope>
</reference>
<keyword evidence="1" id="KW-1185">Reference proteome</keyword>
<evidence type="ECO:0000313" key="1">
    <source>
        <dbReference type="Proteomes" id="UP000887581"/>
    </source>
</evidence>
<sequence>MSLLPMRSLSDSLPVLFIEARLQGPPEIVFSQMGISFDTDKCNVALLVRTSGVLLVASVGSYMMYRVCTRLLGKNFIWTILEQARFDLLPRNEAYLLNPKMSYVTNNDYENNCCSEELANDKESDNLYARYDNQIISTVQSSHRLQGIKKFRKNSVGISKRPSEGTSDNTKHSVSIESQNFSDIGFTSSEKSASLHLLWDDPEWDEETDLCFYGAAAHLDHHSLSSNVSDMTEFRAARFLFEESDDLSKIDRDDQRNCENSRREERIIDLDTSDFIQKNCMTDSKHLYQITAGFTTRTNSMSVSSEHSSQSFLSLKQRLIANASSCGLLELVQSSTALPPISADHLITSMTDSGISRGTVSTSNLQLSIKSTDPKCFFGLGAEDEIVGLGMAVTMCKRNSVIGRANLNLISEDHCSTTGSTRSMEWFEDDYSSYANQDSIREPFQMEIDDPLSACFSHSSRNQLRSSSSEDRRKYLYSITRDLMAWAREQFAPKSPQLKALQALYMSQRWRRIGLKRSSNSSEQFLCSLLHVMLIHGIPFFSCSDALVIAKVSSSTV</sequence>
<protein>
    <submittedName>
        <fullName evidence="2">Uncharacterized protein</fullName>
    </submittedName>
</protein>
<accession>A0A915Q5T3</accession>
<proteinExistence type="predicted"/>